<sequence length="362" mass="42094">MVKSIHYLRGISALFVLFFHYKFMLNNVYSTKNLGDILFSSGYFGVDLFFMISGFIIVYSTKNDKSIFSFSVKRLFKIYPVYLFCLALHIAVVYPYVSIEIIKSLFFLQINYNDNAPFYGYSTIYPAWTLTYEFIFYMFFLIGLKISHRYRTLVTSVIMLFVYAYLHIKYNGCLTLNPNHGLNFTVTNRLQGLIKNMASPLMIEFILGMITCEIFMRTRANNKILISICSIMFYSSLCIFFYCVFFVQIGGLGILRMGFPCFLILFSSVILEKVNEVKENKYLNFLGNISYPLYLTHTIVLALISSNSAYFTPYMHLFGFSRLMFLLFFSILLSYLTHVLIEVNASKLGRVIIDKFRARSAL</sequence>
<dbReference type="PANTHER" id="PTHR23028:SF53">
    <property type="entry name" value="ACYL_TRANSF_3 DOMAIN-CONTAINING PROTEIN"/>
    <property type="match status" value="1"/>
</dbReference>
<dbReference type="InterPro" id="IPR050879">
    <property type="entry name" value="Acyltransferase_3"/>
</dbReference>
<evidence type="ECO:0000256" key="1">
    <source>
        <dbReference type="SAM" id="Phobius"/>
    </source>
</evidence>
<feature type="transmembrane region" description="Helical" evidence="1">
    <location>
        <begin position="37"/>
        <end position="59"/>
    </location>
</feature>
<dbReference type="PANTHER" id="PTHR23028">
    <property type="entry name" value="ACETYLTRANSFERASE"/>
    <property type="match status" value="1"/>
</dbReference>
<dbReference type="GO" id="GO:0016020">
    <property type="term" value="C:membrane"/>
    <property type="evidence" value="ECO:0007669"/>
    <property type="project" value="TreeGrafter"/>
</dbReference>
<keyword evidence="1" id="KW-0472">Membrane</keyword>
<dbReference type="RefSeq" id="WP_100096654.1">
    <property type="nucleotide sequence ID" value="NZ_CP017613.1"/>
</dbReference>
<name>A0A2D3TDW6_9ENTR</name>
<keyword evidence="1" id="KW-0812">Transmembrane</keyword>
<dbReference type="GO" id="GO:0016747">
    <property type="term" value="F:acyltransferase activity, transferring groups other than amino-acyl groups"/>
    <property type="evidence" value="ECO:0007669"/>
    <property type="project" value="InterPro"/>
</dbReference>
<accession>A0A2D3TDW6</accession>
<evidence type="ECO:0000313" key="3">
    <source>
        <dbReference type="EMBL" id="ATW34007.1"/>
    </source>
</evidence>
<evidence type="ECO:0000313" key="4">
    <source>
        <dbReference type="Proteomes" id="UP000229055"/>
    </source>
</evidence>
<gene>
    <name evidence="3" type="ORF">BJP43_06765</name>
</gene>
<reference evidence="4" key="2">
    <citation type="submission" date="2017-11" db="EMBL/GenBank/DDBJ databases">
        <title>PacBio sequencing of new strain of the secondary endosymbiont Candidatus Hamiltonella defensa.</title>
        <authorList>
            <person name="Strand M.R."/>
            <person name="Oliver K."/>
        </authorList>
    </citation>
    <scope>NUCLEOTIDE SEQUENCE [LARGE SCALE GENOMIC DNA]</scope>
    <source>
        <strain evidence="4">ZA17</strain>
    </source>
</reference>
<dbReference type="AlphaFoldDB" id="A0A2D3TDW6"/>
<feature type="transmembrane region" description="Helical" evidence="1">
    <location>
        <begin position="253"/>
        <end position="271"/>
    </location>
</feature>
<dbReference type="Pfam" id="PF01757">
    <property type="entry name" value="Acyl_transf_3"/>
    <property type="match status" value="1"/>
</dbReference>
<reference evidence="4" key="1">
    <citation type="submission" date="2016-10" db="EMBL/GenBank/DDBJ databases">
        <authorList>
            <person name="Chevignon G."/>
        </authorList>
    </citation>
    <scope>NUCLEOTIDE SEQUENCE [LARGE SCALE GENOMIC DNA]</scope>
    <source>
        <strain evidence="4">ZA17</strain>
    </source>
</reference>
<proteinExistence type="predicted"/>
<keyword evidence="1" id="KW-1133">Transmembrane helix</keyword>
<feature type="domain" description="Acyltransferase 3" evidence="2">
    <location>
        <begin position="3"/>
        <end position="337"/>
    </location>
</feature>
<feature type="transmembrane region" description="Helical" evidence="1">
    <location>
        <begin position="323"/>
        <end position="341"/>
    </location>
</feature>
<dbReference type="InterPro" id="IPR002656">
    <property type="entry name" value="Acyl_transf_3_dom"/>
</dbReference>
<protein>
    <recommendedName>
        <fullName evidence="2">Acyltransferase 3 domain-containing protein</fullName>
    </recommendedName>
</protein>
<feature type="transmembrane region" description="Helical" evidence="1">
    <location>
        <begin position="118"/>
        <end position="140"/>
    </location>
</feature>
<evidence type="ECO:0000259" key="2">
    <source>
        <dbReference type="Pfam" id="PF01757"/>
    </source>
</evidence>
<feature type="transmembrane region" description="Helical" evidence="1">
    <location>
        <begin position="224"/>
        <end position="247"/>
    </location>
</feature>
<dbReference type="EMBL" id="CP017613">
    <property type="protein sequence ID" value="ATW34007.1"/>
    <property type="molecule type" value="Genomic_DNA"/>
</dbReference>
<feature type="transmembrane region" description="Helical" evidence="1">
    <location>
        <begin position="7"/>
        <end position="25"/>
    </location>
</feature>
<feature type="transmembrane region" description="Helical" evidence="1">
    <location>
        <begin position="79"/>
        <end position="98"/>
    </location>
</feature>
<dbReference type="GO" id="GO:0000271">
    <property type="term" value="P:polysaccharide biosynthetic process"/>
    <property type="evidence" value="ECO:0007669"/>
    <property type="project" value="TreeGrafter"/>
</dbReference>
<dbReference type="Proteomes" id="UP000229055">
    <property type="component" value="Chromosome"/>
</dbReference>
<feature type="transmembrane region" description="Helical" evidence="1">
    <location>
        <begin position="291"/>
        <end position="311"/>
    </location>
</feature>
<organism evidence="3 4">
    <name type="scientific">Candidatus Williamhamiltonella defendens</name>
    <dbReference type="NCBI Taxonomy" id="138072"/>
    <lineage>
        <taxon>Bacteria</taxon>
        <taxon>Pseudomonadati</taxon>
        <taxon>Pseudomonadota</taxon>
        <taxon>Gammaproteobacteria</taxon>
        <taxon>Enterobacterales</taxon>
        <taxon>Enterobacteriaceae</taxon>
        <taxon>aphid secondary symbionts</taxon>
        <taxon>Candidatus Williamhamiltonella</taxon>
    </lineage>
</organism>